<gene>
    <name evidence="1" type="ORF">ARMGADRAFT_940803</name>
</gene>
<sequence>THFVLTATEYLHRKVARLTGQIRQLEDALSTTQMQFSDILHPLLHDDFTESEGSPCADVPLDVSKIASMIEVYVTVAVAWR</sequence>
<accession>A0A2H3CTF8</accession>
<dbReference type="EMBL" id="KZ293685">
    <property type="protein sequence ID" value="PBK86321.1"/>
    <property type="molecule type" value="Genomic_DNA"/>
</dbReference>
<evidence type="ECO:0000313" key="1">
    <source>
        <dbReference type="EMBL" id="PBK86321.1"/>
    </source>
</evidence>
<reference evidence="2" key="1">
    <citation type="journal article" date="2017" name="Nat. Ecol. Evol.">
        <title>Genome expansion and lineage-specific genetic innovations in the forest pathogenic fungi Armillaria.</title>
        <authorList>
            <person name="Sipos G."/>
            <person name="Prasanna A.N."/>
            <person name="Walter M.C."/>
            <person name="O'Connor E."/>
            <person name="Balint B."/>
            <person name="Krizsan K."/>
            <person name="Kiss B."/>
            <person name="Hess J."/>
            <person name="Varga T."/>
            <person name="Slot J."/>
            <person name="Riley R."/>
            <person name="Boka B."/>
            <person name="Rigling D."/>
            <person name="Barry K."/>
            <person name="Lee J."/>
            <person name="Mihaltcheva S."/>
            <person name="LaButti K."/>
            <person name="Lipzen A."/>
            <person name="Waldron R."/>
            <person name="Moloney N.M."/>
            <person name="Sperisen C."/>
            <person name="Kredics L."/>
            <person name="Vagvoelgyi C."/>
            <person name="Patrignani A."/>
            <person name="Fitzpatrick D."/>
            <person name="Nagy I."/>
            <person name="Doyle S."/>
            <person name="Anderson J.B."/>
            <person name="Grigoriev I.V."/>
            <person name="Gueldener U."/>
            <person name="Muensterkoetter M."/>
            <person name="Nagy L.G."/>
        </authorList>
    </citation>
    <scope>NUCLEOTIDE SEQUENCE [LARGE SCALE GENOMIC DNA]</scope>
    <source>
        <strain evidence="2">Ar21-2</strain>
    </source>
</reference>
<dbReference type="InParanoid" id="A0A2H3CTF8"/>
<proteinExistence type="predicted"/>
<dbReference type="AlphaFoldDB" id="A0A2H3CTF8"/>
<protein>
    <submittedName>
        <fullName evidence="1">Uncharacterized protein</fullName>
    </submittedName>
</protein>
<dbReference type="Proteomes" id="UP000217790">
    <property type="component" value="Unassembled WGS sequence"/>
</dbReference>
<evidence type="ECO:0000313" key="2">
    <source>
        <dbReference type="Proteomes" id="UP000217790"/>
    </source>
</evidence>
<dbReference type="OrthoDB" id="424974at2759"/>
<name>A0A2H3CTF8_ARMGA</name>
<organism evidence="1 2">
    <name type="scientific">Armillaria gallica</name>
    <name type="common">Bulbous honey fungus</name>
    <name type="synonym">Armillaria bulbosa</name>
    <dbReference type="NCBI Taxonomy" id="47427"/>
    <lineage>
        <taxon>Eukaryota</taxon>
        <taxon>Fungi</taxon>
        <taxon>Dikarya</taxon>
        <taxon>Basidiomycota</taxon>
        <taxon>Agaricomycotina</taxon>
        <taxon>Agaricomycetes</taxon>
        <taxon>Agaricomycetidae</taxon>
        <taxon>Agaricales</taxon>
        <taxon>Marasmiineae</taxon>
        <taxon>Physalacriaceae</taxon>
        <taxon>Armillaria</taxon>
    </lineage>
</organism>
<feature type="non-terminal residue" evidence="1">
    <location>
        <position position="1"/>
    </location>
</feature>
<keyword evidence="2" id="KW-1185">Reference proteome</keyword>